<reference evidence="9 10" key="1">
    <citation type="submission" date="2025-04" db="UniProtKB">
        <authorList>
            <consortium name="RefSeq"/>
        </authorList>
    </citation>
    <scope>IDENTIFICATION</scope>
</reference>
<dbReference type="RefSeq" id="XP_022112226.1">
    <property type="nucleotide sequence ID" value="XM_022256534.1"/>
</dbReference>
<evidence type="ECO:0000256" key="4">
    <source>
        <dbReference type="ARBA" id="ARBA00022801"/>
    </source>
</evidence>
<protein>
    <recommendedName>
        <fullName evidence="2">NAD(+) diphosphatase</fullName>
        <ecNumber evidence="2">3.6.1.22</ecNumber>
    </recommendedName>
</protein>
<dbReference type="PROSITE" id="PS00893">
    <property type="entry name" value="NUDIX_BOX"/>
    <property type="match status" value="1"/>
</dbReference>
<dbReference type="OMA" id="FCRESWA"/>
<keyword evidence="6" id="KW-0520">NAD</keyword>
<dbReference type="GO" id="GO:0046872">
    <property type="term" value="F:metal ion binding"/>
    <property type="evidence" value="ECO:0007669"/>
    <property type="project" value="UniProtKB-KW"/>
</dbReference>
<dbReference type="InterPro" id="IPR000086">
    <property type="entry name" value="NUDIX_hydrolase_dom"/>
</dbReference>
<keyword evidence="4" id="KW-0378">Hydrolase</keyword>
<dbReference type="Gene3D" id="3.90.79.10">
    <property type="entry name" value="Nucleoside Triphosphate Pyrophosphohydrolase"/>
    <property type="match status" value="1"/>
</dbReference>
<evidence type="ECO:0000256" key="2">
    <source>
        <dbReference type="ARBA" id="ARBA00012381"/>
    </source>
</evidence>
<dbReference type="CTD" id="25961"/>
<keyword evidence="8" id="KW-1185">Reference proteome</keyword>
<dbReference type="OrthoDB" id="10249612at2759"/>
<dbReference type="KEGG" id="aplc:110991237"/>
<dbReference type="CDD" id="cd03429">
    <property type="entry name" value="NUDIX_NADH_pyrophosphatase_Nudt13"/>
    <property type="match status" value="1"/>
</dbReference>
<feature type="domain" description="Nudix hydrolase" evidence="7">
    <location>
        <begin position="269"/>
        <end position="397"/>
    </location>
</feature>
<keyword evidence="3" id="KW-0479">Metal-binding</keyword>
<dbReference type="NCBIfam" id="NF001299">
    <property type="entry name" value="PRK00241.1"/>
    <property type="match status" value="1"/>
</dbReference>
<evidence type="ECO:0000256" key="3">
    <source>
        <dbReference type="ARBA" id="ARBA00022723"/>
    </source>
</evidence>
<dbReference type="GO" id="GO:0016787">
    <property type="term" value="F:hydrolase activity"/>
    <property type="evidence" value="ECO:0007669"/>
    <property type="project" value="UniProtKB-KW"/>
</dbReference>
<dbReference type="SUPFAM" id="SSF55811">
    <property type="entry name" value="Nudix"/>
    <property type="match status" value="1"/>
</dbReference>
<evidence type="ECO:0000256" key="1">
    <source>
        <dbReference type="ARBA" id="ARBA00001946"/>
    </source>
</evidence>
<dbReference type="AlphaFoldDB" id="A0A8B8A3G2"/>
<comment type="cofactor">
    <cofactor evidence="1">
        <name>Mg(2+)</name>
        <dbReference type="ChEBI" id="CHEBI:18420"/>
    </cofactor>
</comment>
<dbReference type="RefSeq" id="XP_022112234.1">
    <property type="nucleotide sequence ID" value="XM_022256542.1"/>
</dbReference>
<dbReference type="PANTHER" id="PTHR11383">
    <property type="entry name" value="NUCLEOSIDE DIPHOSPHATE-LINKED MOIETY X MOTIF 13"/>
    <property type="match status" value="1"/>
</dbReference>
<dbReference type="EC" id="3.6.1.22" evidence="2"/>
<gene>
    <name evidence="9 10" type="primary">LOC110991237</name>
</gene>
<evidence type="ECO:0000313" key="8">
    <source>
        <dbReference type="Proteomes" id="UP000694845"/>
    </source>
</evidence>
<proteinExistence type="predicted"/>
<evidence type="ECO:0000256" key="6">
    <source>
        <dbReference type="ARBA" id="ARBA00023027"/>
    </source>
</evidence>
<name>A0A8B8A3G2_ACAPL</name>
<dbReference type="InterPro" id="IPR015797">
    <property type="entry name" value="NUDIX_hydrolase-like_dom_sf"/>
</dbReference>
<dbReference type="InterPro" id="IPR015376">
    <property type="entry name" value="Znr_NADH_PPase"/>
</dbReference>
<dbReference type="Gene3D" id="3.90.79.20">
    <property type="match status" value="1"/>
</dbReference>
<evidence type="ECO:0000313" key="10">
    <source>
        <dbReference type="RefSeq" id="XP_022112234.1"/>
    </source>
</evidence>
<dbReference type="PROSITE" id="PS51462">
    <property type="entry name" value="NUDIX"/>
    <property type="match status" value="1"/>
</dbReference>
<evidence type="ECO:0000313" key="9">
    <source>
        <dbReference type="RefSeq" id="XP_022112226.1"/>
    </source>
</evidence>
<evidence type="ECO:0000256" key="5">
    <source>
        <dbReference type="ARBA" id="ARBA00022842"/>
    </source>
</evidence>
<dbReference type="Pfam" id="PF00293">
    <property type="entry name" value="NUDIX"/>
    <property type="match status" value="1"/>
</dbReference>
<organism evidence="8 10">
    <name type="scientific">Acanthaster planci</name>
    <name type="common">Crown-of-thorns starfish</name>
    <dbReference type="NCBI Taxonomy" id="133434"/>
    <lineage>
        <taxon>Eukaryota</taxon>
        <taxon>Metazoa</taxon>
        <taxon>Echinodermata</taxon>
        <taxon>Eleutherozoa</taxon>
        <taxon>Asterozoa</taxon>
        <taxon>Asteroidea</taxon>
        <taxon>Valvatacea</taxon>
        <taxon>Valvatida</taxon>
        <taxon>Acanthasteridae</taxon>
        <taxon>Acanthaster</taxon>
    </lineage>
</organism>
<dbReference type="InterPro" id="IPR020084">
    <property type="entry name" value="NUDIX_hydrolase_CS"/>
</dbReference>
<dbReference type="Pfam" id="PF09297">
    <property type="entry name" value="Zn_ribbon_NUD"/>
    <property type="match status" value="1"/>
</dbReference>
<dbReference type="PANTHER" id="PTHR11383:SF3">
    <property type="entry name" value="NAD(P)H PYROPHOSPHATASE NUDT13, MITOCHONDRIAL"/>
    <property type="match status" value="1"/>
</dbReference>
<keyword evidence="5" id="KW-0460">Magnesium</keyword>
<sequence>MVNFGGSSLRTCRSVILRLRNVVGLRLHFLPVPAPTSCCACYWLTPASLTLAPHVRSNAVKAVHPSCPICISTCSRQSLITADVQKTQLGLRHVRHLSQYVQGVRHLQKLKENEDFCRGSWTEGKFAVLYDLRPLLVPTGERKPWRIAWKSAKDLSEFLKEDFHTEESVVLNCNILDPRGPPKFAVNILPKSEPDHREKIERGLGASAVSGRKAFFVISKTDARILAQCIPLLQWHLRSRFCSNCGELTAKDPSGSKRTCPKCSTIHYPVLSPVAIVLVTNGNSCLVVRQPRFMAGMYSAISGFLEPGESLESAVRREVAEEVGLEVEEVKFYSSQSWAFPLSSLMLGCHASLKPGTSDKVSLDEAELEDSRWLHREEVLTIMERGSPKGSSIWLPPAMAIAHHLLKSWALEKN</sequence>
<dbReference type="GeneID" id="110991237"/>
<dbReference type="Proteomes" id="UP000694845">
    <property type="component" value="Unplaced"/>
</dbReference>
<evidence type="ECO:0000259" key="7">
    <source>
        <dbReference type="PROSITE" id="PS51462"/>
    </source>
</evidence>
<accession>A0A8B8A3G2</accession>
<dbReference type="InterPro" id="IPR049734">
    <property type="entry name" value="NudC-like_C"/>
</dbReference>